<organism evidence="2 3">
    <name type="scientific">Ignelater luminosus</name>
    <name type="common">Cucubano</name>
    <name type="synonym">Pyrophorus luminosus</name>
    <dbReference type="NCBI Taxonomy" id="2038154"/>
    <lineage>
        <taxon>Eukaryota</taxon>
        <taxon>Metazoa</taxon>
        <taxon>Ecdysozoa</taxon>
        <taxon>Arthropoda</taxon>
        <taxon>Hexapoda</taxon>
        <taxon>Insecta</taxon>
        <taxon>Pterygota</taxon>
        <taxon>Neoptera</taxon>
        <taxon>Endopterygota</taxon>
        <taxon>Coleoptera</taxon>
        <taxon>Polyphaga</taxon>
        <taxon>Elateriformia</taxon>
        <taxon>Elateroidea</taxon>
        <taxon>Elateridae</taxon>
        <taxon>Agrypninae</taxon>
        <taxon>Pyrophorini</taxon>
        <taxon>Ignelater</taxon>
    </lineage>
</organism>
<feature type="compositionally biased region" description="Basic residues" evidence="1">
    <location>
        <begin position="20"/>
        <end position="32"/>
    </location>
</feature>
<protein>
    <submittedName>
        <fullName evidence="2">Uncharacterized protein</fullName>
    </submittedName>
</protein>
<evidence type="ECO:0000313" key="2">
    <source>
        <dbReference type="EMBL" id="KAF2886517.1"/>
    </source>
</evidence>
<evidence type="ECO:0000256" key="1">
    <source>
        <dbReference type="SAM" id="MobiDB-lite"/>
    </source>
</evidence>
<accession>A0A8K0CJQ5</accession>
<comment type="caution">
    <text evidence="2">The sequence shown here is derived from an EMBL/GenBank/DDBJ whole genome shotgun (WGS) entry which is preliminary data.</text>
</comment>
<feature type="region of interest" description="Disordered" evidence="1">
    <location>
        <begin position="1"/>
        <end position="36"/>
    </location>
</feature>
<sequence length="171" mass="20308">MKRNTNKDNEERAKTEKKANKNARKKKKRTARNKATDVRIYRGYEIDHYMFKAKTQVQKENTPKDMERTSNQKIRSYKLKDLEARAKYQKELEKSMDKALTEGILDWEKYKETIREVAKKIQTLQGLSSKTVYDETKLSDMTIPESIAYSKNSMCIIPFEKEHEVEVNFQK</sequence>
<dbReference type="Proteomes" id="UP000801492">
    <property type="component" value="Unassembled WGS sequence"/>
</dbReference>
<gene>
    <name evidence="2" type="ORF">ILUMI_19656</name>
</gene>
<dbReference type="AlphaFoldDB" id="A0A8K0CJQ5"/>
<keyword evidence="3" id="KW-1185">Reference proteome</keyword>
<evidence type="ECO:0000313" key="3">
    <source>
        <dbReference type="Proteomes" id="UP000801492"/>
    </source>
</evidence>
<proteinExistence type="predicted"/>
<reference evidence="2" key="1">
    <citation type="submission" date="2019-08" db="EMBL/GenBank/DDBJ databases">
        <title>The genome of the North American firefly Photinus pyralis.</title>
        <authorList>
            <consortium name="Photinus pyralis genome working group"/>
            <person name="Fallon T.R."/>
            <person name="Sander Lower S.E."/>
            <person name="Weng J.-K."/>
        </authorList>
    </citation>
    <scope>NUCLEOTIDE SEQUENCE</scope>
    <source>
        <strain evidence="2">TRF0915ILg1</strain>
        <tissue evidence="2">Whole body</tissue>
    </source>
</reference>
<name>A0A8K0CJQ5_IGNLU</name>
<feature type="compositionally biased region" description="Basic and acidic residues" evidence="1">
    <location>
        <begin position="1"/>
        <end position="19"/>
    </location>
</feature>
<dbReference type="EMBL" id="VTPC01087433">
    <property type="protein sequence ID" value="KAF2886517.1"/>
    <property type="molecule type" value="Genomic_DNA"/>
</dbReference>